<feature type="non-terminal residue" evidence="1">
    <location>
        <position position="1"/>
    </location>
</feature>
<proteinExistence type="predicted"/>
<protein>
    <submittedName>
        <fullName evidence="1">SARP family transcriptional regulator</fullName>
    </submittedName>
</protein>
<organism evidence="1 2">
    <name type="scientific">Conexibacter stalactiti</name>
    <dbReference type="NCBI Taxonomy" id="1940611"/>
    <lineage>
        <taxon>Bacteria</taxon>
        <taxon>Bacillati</taxon>
        <taxon>Actinomycetota</taxon>
        <taxon>Thermoleophilia</taxon>
        <taxon>Solirubrobacterales</taxon>
        <taxon>Conexibacteraceae</taxon>
        <taxon>Conexibacter</taxon>
    </lineage>
</organism>
<evidence type="ECO:0000313" key="1">
    <source>
        <dbReference type="EMBL" id="MDW5596908.1"/>
    </source>
</evidence>
<comment type="caution">
    <text evidence="1">The sequence shown here is derived from an EMBL/GenBank/DDBJ whole genome shotgun (WGS) entry which is preliminary data.</text>
</comment>
<dbReference type="EMBL" id="JAWSTH010000069">
    <property type="protein sequence ID" value="MDW5596908.1"/>
    <property type="molecule type" value="Genomic_DNA"/>
</dbReference>
<name>A0ABU4HUI0_9ACTN</name>
<dbReference type="Proteomes" id="UP001284601">
    <property type="component" value="Unassembled WGS sequence"/>
</dbReference>
<sequence length="280" mass="29354">AARVPAAAREAARGPAAAREAERIARGLDDPALLAFALNGRFMQRFERTGLAPHRDAIGAELIELSRRHGLASYELLGQLVRLQARGALGDFPGADRHAAAVDRLAARHERPLAGVFTAWYRALRLAATGAPTAAVEAAYRAAAARLDGAGMPGLERGLLPLALLSLRLRDGAPAPTDPQLDWGPYEPWTGPLVLLAQGREEEAAEALRAAPEPPRDLLSEALWCLVARAAIAVGDRATMTRAQERLAPAAGELAGAGSGLLTLGPVARQLDALAAALAR</sequence>
<keyword evidence="2" id="KW-1185">Reference proteome</keyword>
<evidence type="ECO:0000313" key="2">
    <source>
        <dbReference type="Proteomes" id="UP001284601"/>
    </source>
</evidence>
<accession>A0ABU4HUI0</accession>
<reference evidence="2" key="1">
    <citation type="submission" date="2023-07" db="EMBL/GenBank/DDBJ databases">
        <title>Conexibacter stalactiti sp. nov., isolated from stalactites in a lava cave and emended description of the genus Conexibacter.</title>
        <authorList>
            <person name="Lee S.D."/>
        </authorList>
    </citation>
    <scope>NUCLEOTIDE SEQUENCE [LARGE SCALE GENOMIC DNA]</scope>
    <source>
        <strain evidence="2">KCTC 39840</strain>
    </source>
</reference>
<gene>
    <name evidence="1" type="ORF">R7226_21350</name>
</gene>